<comment type="caution">
    <text evidence="2">The sequence shown here is derived from an EMBL/GenBank/DDBJ whole genome shotgun (WGS) entry which is preliminary data.</text>
</comment>
<dbReference type="OrthoDB" id="192297at2"/>
<protein>
    <recommendedName>
        <fullName evidence="1">Insertion element IS402-like domain-containing protein</fullName>
    </recommendedName>
</protein>
<evidence type="ECO:0000313" key="2">
    <source>
        <dbReference type="EMBL" id="KIE06411.1"/>
    </source>
</evidence>
<organism evidence="2">
    <name type="scientific">Tolypothrix bouteillei VB521301</name>
    <dbReference type="NCBI Taxonomy" id="1479485"/>
    <lineage>
        <taxon>Bacteria</taxon>
        <taxon>Bacillati</taxon>
        <taxon>Cyanobacteriota</taxon>
        <taxon>Cyanophyceae</taxon>
        <taxon>Nostocales</taxon>
        <taxon>Tolypothrichaceae</taxon>
        <taxon>Tolypothrix</taxon>
    </lineage>
</organism>
<proteinExistence type="predicted"/>
<dbReference type="AlphaFoldDB" id="A0A0C1N1X5"/>
<accession>A0A0C1N1X5</accession>
<dbReference type="STRING" id="1479485.DA73_0245045"/>
<reference evidence="2" key="1">
    <citation type="journal article" date="2015" name="Genome Announc.">
        <title>Draft Genome Sequence of Tolypothrix boutellei Strain VB521301.</title>
        <authorList>
            <person name="Chandrababunaidu M.M."/>
            <person name="Singh D."/>
            <person name="Sen D."/>
            <person name="Bhan S."/>
            <person name="Das S."/>
            <person name="Gupta A."/>
            <person name="Adhikary S.P."/>
            <person name="Tripathy S."/>
        </authorList>
    </citation>
    <scope>NUCLEOTIDE SEQUENCE</scope>
    <source>
        <strain evidence="2">VB521301</strain>
    </source>
</reference>
<dbReference type="EMBL" id="JHEG02000066">
    <property type="protein sequence ID" value="KIE06411.1"/>
    <property type="molecule type" value="Genomic_DNA"/>
</dbReference>
<dbReference type="Pfam" id="PF13340">
    <property type="entry name" value="DUF4096"/>
    <property type="match status" value="1"/>
</dbReference>
<sequence length="126" mass="14654">MAGRFEGLSDLEWKLFDDVFPKESSKRGKGMPHAPYRHVLNSLLYILITGCRWCDLPRGDIWASKSSSHRWLKRWRSDGTFEHLKARILAIRLQPLSLRLIADEKGLINWEFGAIDGSFSPWEGRR</sequence>
<dbReference type="InterPro" id="IPR025161">
    <property type="entry name" value="IS402-like_dom"/>
</dbReference>
<gene>
    <name evidence="2" type="ORF">DA73_0245045</name>
</gene>
<name>A0A0C1N1X5_9CYAN</name>
<evidence type="ECO:0000259" key="1">
    <source>
        <dbReference type="Pfam" id="PF13340"/>
    </source>
</evidence>
<feature type="domain" description="Insertion element IS402-like" evidence="1">
    <location>
        <begin position="8"/>
        <end position="84"/>
    </location>
</feature>